<dbReference type="Proteomes" id="UP001153328">
    <property type="component" value="Unassembled WGS sequence"/>
</dbReference>
<keyword evidence="2" id="KW-0808">Transferase</keyword>
<comment type="caution">
    <text evidence="2">The sequence shown here is derived from an EMBL/GenBank/DDBJ whole genome shotgun (WGS) entry which is preliminary data.</text>
</comment>
<feature type="compositionally biased region" description="Basic and acidic residues" evidence="1">
    <location>
        <begin position="13"/>
        <end position="29"/>
    </location>
</feature>
<feature type="compositionally biased region" description="Low complexity" evidence="1">
    <location>
        <begin position="141"/>
        <end position="154"/>
    </location>
</feature>
<dbReference type="EC" id="2.7.4.7" evidence="2"/>
<keyword evidence="2" id="KW-0418">Kinase</keyword>
<proteinExistence type="predicted"/>
<name>A0A9W4MDS7_9ACTN</name>
<evidence type="ECO:0000313" key="2">
    <source>
        <dbReference type="EMBL" id="CAG7651630.1"/>
    </source>
</evidence>
<evidence type="ECO:0000256" key="1">
    <source>
        <dbReference type="SAM" id="MobiDB-lite"/>
    </source>
</evidence>
<evidence type="ECO:0000313" key="3">
    <source>
        <dbReference type="Proteomes" id="UP001153328"/>
    </source>
</evidence>
<feature type="compositionally biased region" description="Gly residues" evidence="1">
    <location>
        <begin position="32"/>
        <end position="52"/>
    </location>
</feature>
<reference evidence="2" key="1">
    <citation type="submission" date="2021-06" db="EMBL/GenBank/DDBJ databases">
        <authorList>
            <person name="Arsene-Ploetze F."/>
        </authorList>
    </citation>
    <scope>NUCLEOTIDE SEQUENCE</scope>
    <source>
        <strain evidence="2">SBRY1</strain>
    </source>
</reference>
<protein>
    <submittedName>
        <fullName evidence="2">Hydroxymethylpyrimidine phosphate kinase ThiD</fullName>
        <ecNumber evidence="2">2.7.4.7</ecNumber>
    </submittedName>
</protein>
<accession>A0A9W4MDS7</accession>
<dbReference type="GO" id="GO:0008972">
    <property type="term" value="F:phosphomethylpyrimidine kinase activity"/>
    <property type="evidence" value="ECO:0007669"/>
    <property type="project" value="UniProtKB-EC"/>
</dbReference>
<feature type="compositionally biased region" description="Low complexity" evidence="1">
    <location>
        <begin position="166"/>
        <end position="186"/>
    </location>
</feature>
<dbReference type="AlphaFoldDB" id="A0A9W4MDS7"/>
<keyword evidence="3" id="KW-1185">Reference proteome</keyword>
<organism evidence="2 3">
    <name type="scientific">Actinacidiphila bryophytorum</name>
    <dbReference type="NCBI Taxonomy" id="1436133"/>
    <lineage>
        <taxon>Bacteria</taxon>
        <taxon>Bacillati</taxon>
        <taxon>Actinomycetota</taxon>
        <taxon>Actinomycetes</taxon>
        <taxon>Kitasatosporales</taxon>
        <taxon>Streptomycetaceae</taxon>
        <taxon>Actinacidiphila</taxon>
    </lineage>
</organism>
<gene>
    <name evidence="2" type="ORF">SBRY_50663</name>
</gene>
<feature type="compositionally biased region" description="Low complexity" evidence="1">
    <location>
        <begin position="104"/>
        <end position="121"/>
    </location>
</feature>
<feature type="region of interest" description="Disordered" evidence="1">
    <location>
        <begin position="224"/>
        <end position="250"/>
    </location>
</feature>
<feature type="region of interest" description="Disordered" evidence="1">
    <location>
        <begin position="1"/>
        <end position="199"/>
    </location>
</feature>
<sequence length="261" mass="26776">MRASRWRTGRWFGSERDGQRRRTPAERAPRGVGCGPGAGGAAGGEGAGQGQGRRGRTEEAGQAGGPAQRCQGGRQGPAAAGCGHQPADHRARLGGAGRGRRGDGPLAAAGRPRGGPALLARPLRRGGPGPDGGLRLHRVGDAAAAAGPDPGGAAECRPRPRHREAAQGARPRGARPYVRQAAGARQPRPRRHVRLSGPTGAHLPAPPVARSWVFAQVSDPVVGLRHRSAGPRGGAPAQRSRALTAGSPGRPCEPFWHRGCV</sequence>
<dbReference type="EMBL" id="CAJVAX010000019">
    <property type="protein sequence ID" value="CAG7651630.1"/>
    <property type="molecule type" value="Genomic_DNA"/>
</dbReference>